<dbReference type="Pfam" id="PF07859">
    <property type="entry name" value="Abhydrolase_3"/>
    <property type="match status" value="1"/>
</dbReference>
<dbReference type="Gene3D" id="3.40.50.1820">
    <property type="entry name" value="alpha/beta hydrolase"/>
    <property type="match status" value="1"/>
</dbReference>
<dbReference type="SUPFAM" id="SSF53474">
    <property type="entry name" value="alpha/beta-Hydrolases"/>
    <property type="match status" value="1"/>
</dbReference>
<protein>
    <submittedName>
        <fullName evidence="3">Alpha/beta hydrolase</fullName>
    </submittedName>
</protein>
<evidence type="ECO:0000313" key="4">
    <source>
        <dbReference type="Proteomes" id="UP000517765"/>
    </source>
</evidence>
<dbReference type="PANTHER" id="PTHR48081:SF8">
    <property type="entry name" value="ALPHA_BETA HYDROLASE FOLD-3 DOMAIN-CONTAINING PROTEIN-RELATED"/>
    <property type="match status" value="1"/>
</dbReference>
<evidence type="ECO:0000259" key="2">
    <source>
        <dbReference type="Pfam" id="PF07859"/>
    </source>
</evidence>
<accession>A0A7W3WZD0</accession>
<name>A0A7W3WZD0_9ACTN</name>
<organism evidence="3 4">
    <name type="scientific">Streptomyces alkaliterrae</name>
    <dbReference type="NCBI Taxonomy" id="2213162"/>
    <lineage>
        <taxon>Bacteria</taxon>
        <taxon>Bacillati</taxon>
        <taxon>Actinomycetota</taxon>
        <taxon>Actinomycetes</taxon>
        <taxon>Kitasatosporales</taxon>
        <taxon>Streptomycetaceae</taxon>
        <taxon>Streptomyces</taxon>
    </lineage>
</organism>
<sequence length="237" mass="25229">MLYVHGGGFVLREPELMNLFAHRISSATGRPVFALHYRLAPRHPYPAPLDDVLTAYRWLLGHGVPAERISVIGESSGGALVLSALQLLRDEEAPPPASVALLSPVTDLSVSGASVDTNGRVHDPGVDRSMLTRLIGQYLGDARPDAAPQSPLHGDPSGLPPLLFAVGTGEALLDDSVRFAEAADAAGVRTRVDGYESLIHGFQLLTLLPDNPTGRMFLDRVARWLLDPVGAVADPVV</sequence>
<comment type="caution">
    <text evidence="3">The sequence shown here is derived from an EMBL/GenBank/DDBJ whole genome shotgun (WGS) entry which is preliminary data.</text>
</comment>
<evidence type="ECO:0000256" key="1">
    <source>
        <dbReference type="ARBA" id="ARBA00022801"/>
    </source>
</evidence>
<dbReference type="InterPro" id="IPR029058">
    <property type="entry name" value="AB_hydrolase_fold"/>
</dbReference>
<dbReference type="InterPro" id="IPR050300">
    <property type="entry name" value="GDXG_lipolytic_enzyme"/>
</dbReference>
<dbReference type="InterPro" id="IPR013094">
    <property type="entry name" value="AB_hydrolase_3"/>
</dbReference>
<reference evidence="4" key="1">
    <citation type="submission" date="2020-05" db="EMBL/GenBank/DDBJ databases">
        <title>Classification of alakaliphilic streptomycetes isolated from an alkaline soil next to Lonar Crater, India and a proposal for the recognition of Streptomyces alkaliterrae sp. nov.</title>
        <authorList>
            <person name="Golinska P."/>
        </authorList>
    </citation>
    <scope>NUCLEOTIDE SEQUENCE [LARGE SCALE GENOMIC DNA]</scope>
    <source>
        <strain evidence="4">OF8</strain>
    </source>
</reference>
<feature type="domain" description="Alpha/beta hydrolase fold-3" evidence="2">
    <location>
        <begin position="1"/>
        <end position="203"/>
    </location>
</feature>
<dbReference type="PANTHER" id="PTHR48081">
    <property type="entry name" value="AB HYDROLASE SUPERFAMILY PROTEIN C4A8.06C"/>
    <property type="match status" value="1"/>
</dbReference>
<proteinExistence type="predicted"/>
<gene>
    <name evidence="3" type="ORF">H3147_21145</name>
</gene>
<dbReference type="AlphaFoldDB" id="A0A7W3WZD0"/>
<keyword evidence="1 3" id="KW-0378">Hydrolase</keyword>
<evidence type="ECO:0000313" key="3">
    <source>
        <dbReference type="EMBL" id="MBB1261301.1"/>
    </source>
</evidence>
<dbReference type="GO" id="GO:0016787">
    <property type="term" value="F:hydrolase activity"/>
    <property type="evidence" value="ECO:0007669"/>
    <property type="project" value="UniProtKB-KW"/>
</dbReference>
<dbReference type="EMBL" id="JABJXA010000160">
    <property type="protein sequence ID" value="MBB1261301.1"/>
    <property type="molecule type" value="Genomic_DNA"/>
</dbReference>
<dbReference type="Proteomes" id="UP000517765">
    <property type="component" value="Unassembled WGS sequence"/>
</dbReference>